<dbReference type="PANTHER" id="PTHR43806">
    <property type="entry name" value="PEPTIDASE S8"/>
    <property type="match status" value="1"/>
</dbReference>
<gene>
    <name evidence="11" type="ORF">NLU13_3512</name>
</gene>
<dbReference type="PROSITE" id="PS51892">
    <property type="entry name" value="SUBTILASE"/>
    <property type="match status" value="1"/>
</dbReference>
<evidence type="ECO:0000256" key="3">
    <source>
        <dbReference type="ARBA" id="ARBA00022729"/>
    </source>
</evidence>
<feature type="domain" description="Peptidase S8/S53" evidence="9">
    <location>
        <begin position="14"/>
        <end position="435"/>
    </location>
</feature>
<dbReference type="Pfam" id="PF06280">
    <property type="entry name" value="fn3_5"/>
    <property type="match status" value="1"/>
</dbReference>
<comment type="caution">
    <text evidence="11">The sequence shown here is derived from an EMBL/GenBank/DDBJ whole genome shotgun (WGS) entry which is preliminary data.</text>
</comment>
<evidence type="ECO:0000256" key="1">
    <source>
        <dbReference type="ARBA" id="ARBA00011073"/>
    </source>
</evidence>
<dbReference type="PANTHER" id="PTHR43806:SF66">
    <property type="entry name" value="SERIN ENDOPEPTIDASE"/>
    <property type="match status" value="1"/>
</dbReference>
<keyword evidence="5 7" id="KW-0720">Serine protease</keyword>
<dbReference type="EMBL" id="JAPDFR010000002">
    <property type="protein sequence ID" value="KAK0389939.1"/>
    <property type="molecule type" value="Genomic_DNA"/>
</dbReference>
<dbReference type="InterPro" id="IPR023828">
    <property type="entry name" value="Peptidase_S8_Ser-AS"/>
</dbReference>
<comment type="similarity">
    <text evidence="1 7 8">Belongs to the peptidase S8 family.</text>
</comment>
<keyword evidence="4 7" id="KW-0378">Hydrolase</keyword>
<evidence type="ECO:0000259" key="10">
    <source>
        <dbReference type="Pfam" id="PF06280"/>
    </source>
</evidence>
<dbReference type="Proteomes" id="UP001175261">
    <property type="component" value="Unassembled WGS sequence"/>
</dbReference>
<dbReference type="InterPro" id="IPR010435">
    <property type="entry name" value="C5a/SBT2-like_Fn3"/>
</dbReference>
<evidence type="ECO:0000313" key="12">
    <source>
        <dbReference type="Proteomes" id="UP001175261"/>
    </source>
</evidence>
<proteinExistence type="inferred from homology"/>
<keyword evidence="3" id="KW-0732">Signal</keyword>
<dbReference type="InterPro" id="IPR050131">
    <property type="entry name" value="Peptidase_S8_subtilisin-like"/>
</dbReference>
<dbReference type="PRINTS" id="PR00723">
    <property type="entry name" value="SUBTILISIN"/>
</dbReference>
<dbReference type="GO" id="GO:0016020">
    <property type="term" value="C:membrane"/>
    <property type="evidence" value="ECO:0007669"/>
    <property type="project" value="InterPro"/>
</dbReference>
<dbReference type="InterPro" id="IPR015500">
    <property type="entry name" value="Peptidase_S8_subtilisin-rel"/>
</dbReference>
<evidence type="ECO:0000256" key="7">
    <source>
        <dbReference type="PROSITE-ProRule" id="PRU01240"/>
    </source>
</evidence>
<keyword evidence="12" id="KW-1185">Reference proteome</keyword>
<dbReference type="InterPro" id="IPR036852">
    <property type="entry name" value="Peptidase_S8/S53_dom_sf"/>
</dbReference>
<sequence>MTGADRLHALGIKGKGVKVGVIDSGVDYSHPSLGGGFGSGFKIAGGYDFVGDDFYGQNAPVPDDDPIVSCISGGHGTHVAGIIGAQDPKGVGFGITGVAPEAAIYAYRVFGCWGSTTWELVIAAMERALADGVDVINLSLGAIEFFELTRPIFVKLEDMGVAIIASAGNDGEYGPYHPGYPATDKSAIGVGAVNNLYLPTLYYARDPQNETVEYARTIPIPAEEEKLYPFFADNLDGESCDPALWEAARKAFPDASKVVAVASPGSFCTVVASSWLSDYGFGYYIIVNGDVNAMDLAPQGSYPSSQIDVPRSSWLQIKAGIEEYGIDYYLSVADSSVHDAKQLEGGKMSFFSSYGPTVEMSMRPQISAPGGKILSTHPSSDGVGYSVMSGTSMAAPHAAGCFALLKSVFPSLTGSDILKLLQSTSTPLEKYGVDRALTTTAQQGSGMINVYNAYKSFTETSLSQTELNVRDGKAPTPRTITITNKSKKAKKYTIKHNGALLVKATPKVDRELYVPDIFAWEENNEKAYATASLSSTSFTLNAGATTRLTIALKAPDADPKYLPIYSGFVGINDGVLDYSIPYLGIPYNRTTVNTLDYGDSMKQSLALVKPDPKPPIPLQPVVFNGDSNERNVDISSFSFFSNLSAPDFPVIAFTYRQPSSYIRMDLVSPTEQIKADRYGYDRGSRLDLRPPKHAPLDHFLGLPSYGEIMSIVGGDHTPPSSAFQKNIDELGAPYGTMWTYWYDAEVSVPNGTVYEVPNGDYRVLIRALKPGASWRDGGSYESWLGPVLRIDNFR</sequence>
<name>A0AA39GMY6_SARSR</name>
<evidence type="ECO:0000259" key="9">
    <source>
        <dbReference type="Pfam" id="PF00082"/>
    </source>
</evidence>
<dbReference type="PROSITE" id="PS00138">
    <property type="entry name" value="SUBTILASE_SER"/>
    <property type="match status" value="1"/>
</dbReference>
<dbReference type="AlphaFoldDB" id="A0AA39GMY6"/>
<dbReference type="InterPro" id="IPR023827">
    <property type="entry name" value="Peptidase_S8_Asp-AS"/>
</dbReference>
<evidence type="ECO:0000256" key="5">
    <source>
        <dbReference type="ARBA" id="ARBA00022825"/>
    </source>
</evidence>
<evidence type="ECO:0000256" key="4">
    <source>
        <dbReference type="ARBA" id="ARBA00022801"/>
    </source>
</evidence>
<evidence type="ECO:0000256" key="8">
    <source>
        <dbReference type="RuleBase" id="RU003355"/>
    </source>
</evidence>
<protein>
    <submittedName>
        <fullName evidence="11">Uncharacterized protein</fullName>
    </submittedName>
</protein>
<dbReference type="Pfam" id="PF00082">
    <property type="entry name" value="Peptidase_S8"/>
    <property type="match status" value="1"/>
</dbReference>
<evidence type="ECO:0000313" key="11">
    <source>
        <dbReference type="EMBL" id="KAK0389939.1"/>
    </source>
</evidence>
<dbReference type="SUPFAM" id="SSF52743">
    <property type="entry name" value="Subtilisin-like"/>
    <property type="match status" value="1"/>
</dbReference>
<feature type="active site" description="Charge relay system" evidence="6 7">
    <location>
        <position position="23"/>
    </location>
</feature>
<dbReference type="InterPro" id="IPR000209">
    <property type="entry name" value="Peptidase_S8/S53_dom"/>
</dbReference>
<dbReference type="CDD" id="cd07489">
    <property type="entry name" value="Peptidases_S8_5"/>
    <property type="match status" value="1"/>
</dbReference>
<dbReference type="InterPro" id="IPR022398">
    <property type="entry name" value="Peptidase_S8_His-AS"/>
</dbReference>
<dbReference type="InterPro" id="IPR034187">
    <property type="entry name" value="Peptidases_S8_5"/>
</dbReference>
<reference evidence="11" key="1">
    <citation type="submission" date="2022-10" db="EMBL/GenBank/DDBJ databases">
        <title>Determination and structural analysis of whole genome sequence of Sarocladium strictum F4-1.</title>
        <authorList>
            <person name="Hu L."/>
            <person name="Jiang Y."/>
        </authorList>
    </citation>
    <scope>NUCLEOTIDE SEQUENCE</scope>
    <source>
        <strain evidence="11">F4-1</strain>
    </source>
</reference>
<feature type="domain" description="C5a peptidase/Subtilisin-like protease SBT2-like Fn3-like" evidence="10">
    <location>
        <begin position="474"/>
        <end position="583"/>
    </location>
</feature>
<dbReference type="GO" id="GO:0006508">
    <property type="term" value="P:proteolysis"/>
    <property type="evidence" value="ECO:0007669"/>
    <property type="project" value="UniProtKB-KW"/>
</dbReference>
<accession>A0AA39GMY6</accession>
<dbReference type="PROSITE" id="PS00137">
    <property type="entry name" value="SUBTILASE_HIS"/>
    <property type="match status" value="1"/>
</dbReference>
<evidence type="ECO:0000256" key="6">
    <source>
        <dbReference type="PIRSR" id="PIRSR615500-1"/>
    </source>
</evidence>
<organism evidence="11 12">
    <name type="scientific">Sarocladium strictum</name>
    <name type="common">Black bundle disease fungus</name>
    <name type="synonym">Acremonium strictum</name>
    <dbReference type="NCBI Taxonomy" id="5046"/>
    <lineage>
        <taxon>Eukaryota</taxon>
        <taxon>Fungi</taxon>
        <taxon>Dikarya</taxon>
        <taxon>Ascomycota</taxon>
        <taxon>Pezizomycotina</taxon>
        <taxon>Sordariomycetes</taxon>
        <taxon>Hypocreomycetidae</taxon>
        <taxon>Hypocreales</taxon>
        <taxon>Sarocladiaceae</taxon>
        <taxon>Sarocladium</taxon>
    </lineage>
</organism>
<keyword evidence="2 7" id="KW-0645">Protease</keyword>
<feature type="active site" description="Charge relay system" evidence="6 7">
    <location>
        <position position="392"/>
    </location>
</feature>
<evidence type="ECO:0000256" key="2">
    <source>
        <dbReference type="ARBA" id="ARBA00022670"/>
    </source>
</evidence>
<dbReference type="PROSITE" id="PS00136">
    <property type="entry name" value="SUBTILASE_ASP"/>
    <property type="match status" value="1"/>
</dbReference>
<dbReference type="Gene3D" id="3.40.50.200">
    <property type="entry name" value="Peptidase S8/S53 domain"/>
    <property type="match status" value="2"/>
</dbReference>
<feature type="active site" description="Charge relay system" evidence="6 7">
    <location>
        <position position="75"/>
    </location>
</feature>
<dbReference type="GO" id="GO:0004252">
    <property type="term" value="F:serine-type endopeptidase activity"/>
    <property type="evidence" value="ECO:0007669"/>
    <property type="project" value="UniProtKB-UniRule"/>
</dbReference>